<organism evidence="2 3">
    <name type="scientific">Parapedobacter deserti</name>
    <dbReference type="NCBI Taxonomy" id="1912957"/>
    <lineage>
        <taxon>Bacteria</taxon>
        <taxon>Pseudomonadati</taxon>
        <taxon>Bacteroidota</taxon>
        <taxon>Sphingobacteriia</taxon>
        <taxon>Sphingobacteriales</taxon>
        <taxon>Sphingobacteriaceae</taxon>
        <taxon>Parapedobacter</taxon>
    </lineage>
</organism>
<dbReference type="EMBL" id="JBHRTA010000061">
    <property type="protein sequence ID" value="MFC3199816.1"/>
    <property type="molecule type" value="Genomic_DNA"/>
</dbReference>
<accession>A0ABV7JP93</accession>
<feature type="signal peptide" evidence="1">
    <location>
        <begin position="1"/>
        <end position="19"/>
    </location>
</feature>
<proteinExistence type="predicted"/>
<name>A0ABV7JP93_9SPHI</name>
<evidence type="ECO:0000313" key="2">
    <source>
        <dbReference type="EMBL" id="MFC3199816.1"/>
    </source>
</evidence>
<keyword evidence="3" id="KW-1185">Reference proteome</keyword>
<comment type="caution">
    <text evidence="2">The sequence shown here is derived from an EMBL/GenBank/DDBJ whole genome shotgun (WGS) entry which is preliminary data.</text>
</comment>
<keyword evidence="1" id="KW-0732">Signal</keyword>
<feature type="chain" id="PRO_5045061861" description="Microcystin-dependent protein" evidence="1">
    <location>
        <begin position="20"/>
        <end position="339"/>
    </location>
</feature>
<sequence length="339" mass="34621">MKSVLTLCFLSAIALFAEAQTGINNPAAQAALDISSTEKGILIARMTALQAEAIATPHVGELVYATTADGTAITHTGFWFYNGAEWRPFSDNPLPPQNIYVSDGTLTSDRTVGLAGHNLHFDADKLSILAADQRVGIGEANPVTTVDVNGNVRVRSLSEGNVVALADGTLAVGPKVAYGTIKESLRQDDHNGWYLLDGRAINTLSATAQANASAIGLSGSLANANSRLARQGAPLLAGGANAFALTQAHLPAYNMTGTTSTAGAHTHSVTPGGHGMTYVAGGNAALLDAGGTVAGTTNVALPSAGAHTHGGFVNSGGSGTAFSIIPESITFTYFIYLGE</sequence>
<evidence type="ECO:0000313" key="3">
    <source>
        <dbReference type="Proteomes" id="UP001595526"/>
    </source>
</evidence>
<protein>
    <recommendedName>
        <fullName evidence="4">Microcystin-dependent protein</fullName>
    </recommendedName>
</protein>
<evidence type="ECO:0008006" key="4">
    <source>
        <dbReference type="Google" id="ProtNLM"/>
    </source>
</evidence>
<dbReference type="Proteomes" id="UP001595526">
    <property type="component" value="Unassembled WGS sequence"/>
</dbReference>
<evidence type="ECO:0000256" key="1">
    <source>
        <dbReference type="SAM" id="SignalP"/>
    </source>
</evidence>
<gene>
    <name evidence="2" type="ORF">ACFOET_19515</name>
</gene>
<reference evidence="3" key="1">
    <citation type="journal article" date="2019" name="Int. J. Syst. Evol. Microbiol.">
        <title>The Global Catalogue of Microorganisms (GCM) 10K type strain sequencing project: providing services to taxonomists for standard genome sequencing and annotation.</title>
        <authorList>
            <consortium name="The Broad Institute Genomics Platform"/>
            <consortium name="The Broad Institute Genome Sequencing Center for Infectious Disease"/>
            <person name="Wu L."/>
            <person name="Ma J."/>
        </authorList>
    </citation>
    <scope>NUCLEOTIDE SEQUENCE [LARGE SCALE GENOMIC DNA]</scope>
    <source>
        <strain evidence="3">KCTC 52416</strain>
    </source>
</reference>